<proteinExistence type="predicted"/>
<name>A0ABN7B9C8_9HEMI</name>
<gene>
    <name evidence="1" type="ORF">NTJ_12583</name>
</gene>
<keyword evidence="2" id="KW-1185">Reference proteome</keyword>
<accession>A0ABN7B9C8</accession>
<dbReference type="Proteomes" id="UP001307889">
    <property type="component" value="Chromosome 11"/>
</dbReference>
<evidence type="ECO:0000313" key="2">
    <source>
        <dbReference type="Proteomes" id="UP001307889"/>
    </source>
</evidence>
<organism evidence="1 2">
    <name type="scientific">Nesidiocoris tenuis</name>
    <dbReference type="NCBI Taxonomy" id="355587"/>
    <lineage>
        <taxon>Eukaryota</taxon>
        <taxon>Metazoa</taxon>
        <taxon>Ecdysozoa</taxon>
        <taxon>Arthropoda</taxon>
        <taxon>Hexapoda</taxon>
        <taxon>Insecta</taxon>
        <taxon>Pterygota</taxon>
        <taxon>Neoptera</taxon>
        <taxon>Paraneoptera</taxon>
        <taxon>Hemiptera</taxon>
        <taxon>Heteroptera</taxon>
        <taxon>Panheteroptera</taxon>
        <taxon>Cimicomorpha</taxon>
        <taxon>Miridae</taxon>
        <taxon>Dicyphina</taxon>
        <taxon>Nesidiocoris</taxon>
    </lineage>
</organism>
<protein>
    <submittedName>
        <fullName evidence="1">Uncharacterized protein</fullName>
    </submittedName>
</protein>
<reference evidence="1 2" key="1">
    <citation type="submission" date="2023-09" db="EMBL/GenBank/DDBJ databases">
        <title>Nesidiocoris tenuis whole genome shotgun sequence.</title>
        <authorList>
            <person name="Shibata T."/>
            <person name="Shimoda M."/>
            <person name="Kobayashi T."/>
            <person name="Uehara T."/>
        </authorList>
    </citation>
    <scope>NUCLEOTIDE SEQUENCE [LARGE SCALE GENOMIC DNA]</scope>
    <source>
        <strain evidence="1 2">Japan</strain>
    </source>
</reference>
<dbReference type="EMBL" id="AP028919">
    <property type="protein sequence ID" value="BES99766.1"/>
    <property type="molecule type" value="Genomic_DNA"/>
</dbReference>
<evidence type="ECO:0000313" key="1">
    <source>
        <dbReference type="EMBL" id="BES99766.1"/>
    </source>
</evidence>
<sequence length="98" mass="10852">MKGSSLIYKAKTQGTGGGVLLKRQKVEGISKGNNFSPIPLYLAHIYGQTFTCIMKSKQKVGGLEKVNRIRSLNKNCSFFKGLPQPDAKSSVQFKTEWL</sequence>